<dbReference type="SUPFAM" id="SSF81321">
    <property type="entry name" value="Family A G protein-coupled receptor-like"/>
    <property type="match status" value="1"/>
</dbReference>
<feature type="transmembrane region" description="Helical" evidence="2">
    <location>
        <begin position="45"/>
        <end position="69"/>
    </location>
</feature>
<protein>
    <submittedName>
        <fullName evidence="3">Thyrotropin-releasing hormone receptor-like</fullName>
    </submittedName>
</protein>
<dbReference type="Gene3D" id="1.20.1070.10">
    <property type="entry name" value="Rhodopsin 7-helix transmembrane proteins"/>
    <property type="match status" value="1"/>
</dbReference>
<name>A0AAV3YQ61_9GAST</name>
<keyword evidence="2" id="KW-0472">Membrane</keyword>
<evidence type="ECO:0000256" key="1">
    <source>
        <dbReference type="SAM" id="MobiDB-lite"/>
    </source>
</evidence>
<keyword evidence="2" id="KW-1133">Transmembrane helix</keyword>
<feature type="region of interest" description="Disordered" evidence="1">
    <location>
        <begin position="205"/>
        <end position="224"/>
    </location>
</feature>
<keyword evidence="2" id="KW-0812">Transmembrane</keyword>
<dbReference type="InterPro" id="IPR052954">
    <property type="entry name" value="GPCR-Ligand_Int"/>
</dbReference>
<feature type="transmembrane region" description="Helical" evidence="2">
    <location>
        <begin position="274"/>
        <end position="296"/>
    </location>
</feature>
<evidence type="ECO:0000256" key="2">
    <source>
        <dbReference type="SAM" id="Phobius"/>
    </source>
</evidence>
<gene>
    <name evidence="3" type="ORF">PoB_001579100</name>
</gene>
<organism evidence="3 4">
    <name type="scientific">Plakobranchus ocellatus</name>
    <dbReference type="NCBI Taxonomy" id="259542"/>
    <lineage>
        <taxon>Eukaryota</taxon>
        <taxon>Metazoa</taxon>
        <taxon>Spiralia</taxon>
        <taxon>Lophotrochozoa</taxon>
        <taxon>Mollusca</taxon>
        <taxon>Gastropoda</taxon>
        <taxon>Heterobranchia</taxon>
        <taxon>Euthyneura</taxon>
        <taxon>Panpulmonata</taxon>
        <taxon>Sacoglossa</taxon>
        <taxon>Placobranchoidea</taxon>
        <taxon>Plakobranchidae</taxon>
        <taxon>Plakobranchus</taxon>
    </lineage>
</organism>
<feature type="transmembrane region" description="Helical" evidence="2">
    <location>
        <begin position="81"/>
        <end position="104"/>
    </location>
</feature>
<feature type="compositionally biased region" description="Low complexity" evidence="1">
    <location>
        <begin position="210"/>
        <end position="222"/>
    </location>
</feature>
<keyword evidence="4" id="KW-1185">Reference proteome</keyword>
<keyword evidence="3" id="KW-0675">Receptor</keyword>
<evidence type="ECO:0000313" key="3">
    <source>
        <dbReference type="EMBL" id="GFN89285.1"/>
    </source>
</evidence>
<feature type="transmembrane region" description="Helical" evidence="2">
    <location>
        <begin position="232"/>
        <end position="254"/>
    </location>
</feature>
<accession>A0AAV3YQ61</accession>
<proteinExistence type="predicted"/>
<dbReference type="EMBL" id="BLXT01001919">
    <property type="protein sequence ID" value="GFN89285.1"/>
    <property type="molecule type" value="Genomic_DNA"/>
</dbReference>
<comment type="caution">
    <text evidence="3">The sequence shown here is derived from an EMBL/GenBank/DDBJ whole genome shotgun (WGS) entry which is preliminary data.</text>
</comment>
<dbReference type="AlphaFoldDB" id="A0AAV3YQ61"/>
<sequence>MLTSTPSGKKIGILRGQTSSTRYSPTKEKTSAKEVKEQAENWRRYVFIFLSIWYPVALCVEKFICVYCPRRKATLCTPFRAKVVVISMAVLTGTCYYYVIYMFGPNVRYGIISCSTWTEVAEEVIILMTLDTIFACGVPCIILIVLVLLIFAKGCEYYRVSSAGERTGPNRDEEALGATSRSSARDCRTRCSNIAALRTFRGPQLRNHLSTPTTSSSSSASSHVEPGRVTNVIFPVVGATLLLQMPTFAFRFMFTVFKLEREVMIRLTEYQPLFIYMNNLAWAIKFYIYLLSSLSFRKRTLSLLFKTWYNMKACDCLSRQCKRDALEERNDDAMDIGEAVESRIMTNRPINVAERREQKKAEGRFGTDV</sequence>
<dbReference type="Proteomes" id="UP000735302">
    <property type="component" value="Unassembled WGS sequence"/>
</dbReference>
<dbReference type="PANTHER" id="PTHR46641">
    <property type="entry name" value="FMRFAMIDE RECEPTOR-RELATED"/>
    <property type="match status" value="1"/>
</dbReference>
<evidence type="ECO:0000313" key="4">
    <source>
        <dbReference type="Proteomes" id="UP000735302"/>
    </source>
</evidence>
<feature type="transmembrane region" description="Helical" evidence="2">
    <location>
        <begin position="124"/>
        <end position="152"/>
    </location>
</feature>
<reference evidence="3 4" key="1">
    <citation type="journal article" date="2021" name="Elife">
        <title>Chloroplast acquisition without the gene transfer in kleptoplastic sea slugs, Plakobranchus ocellatus.</title>
        <authorList>
            <person name="Maeda T."/>
            <person name="Takahashi S."/>
            <person name="Yoshida T."/>
            <person name="Shimamura S."/>
            <person name="Takaki Y."/>
            <person name="Nagai Y."/>
            <person name="Toyoda A."/>
            <person name="Suzuki Y."/>
            <person name="Arimoto A."/>
            <person name="Ishii H."/>
            <person name="Satoh N."/>
            <person name="Nishiyama T."/>
            <person name="Hasebe M."/>
            <person name="Maruyama T."/>
            <person name="Minagawa J."/>
            <person name="Obokata J."/>
            <person name="Shigenobu S."/>
        </authorList>
    </citation>
    <scope>NUCLEOTIDE SEQUENCE [LARGE SCALE GENOMIC DNA]</scope>
</reference>